<dbReference type="InterPro" id="IPR024185">
    <property type="entry name" value="FTHF_cligase-like_sf"/>
</dbReference>
<dbReference type="GO" id="GO:0030272">
    <property type="term" value="F:5-formyltetrahydrofolate cyclo-ligase activity"/>
    <property type="evidence" value="ECO:0007669"/>
    <property type="project" value="UniProtKB-EC"/>
</dbReference>
<dbReference type="GO" id="GO:0046872">
    <property type="term" value="F:metal ion binding"/>
    <property type="evidence" value="ECO:0007669"/>
    <property type="project" value="UniProtKB-KW"/>
</dbReference>
<comment type="similarity">
    <text evidence="1 5">Belongs to the 5-formyltetrahydrofolate cyclo-ligase family.</text>
</comment>
<evidence type="ECO:0000256" key="2">
    <source>
        <dbReference type="ARBA" id="ARBA00022741"/>
    </source>
</evidence>
<reference evidence="6 7" key="1">
    <citation type="submission" date="2019-01" db="EMBL/GenBank/DDBJ databases">
        <authorList>
            <consortium name="Pathogen Informatics"/>
        </authorList>
    </citation>
    <scope>NUCLEOTIDE SEQUENCE [LARGE SCALE GENOMIC DNA]</scope>
    <source>
        <strain evidence="6 7">NCTC10138</strain>
    </source>
</reference>
<dbReference type="PIRSF" id="PIRSF006806">
    <property type="entry name" value="FTHF_cligase"/>
    <property type="match status" value="1"/>
</dbReference>
<dbReference type="Gene3D" id="3.40.50.10420">
    <property type="entry name" value="NagB/RpiA/CoA transferase-like"/>
    <property type="match status" value="1"/>
</dbReference>
<dbReference type="InterPro" id="IPR037171">
    <property type="entry name" value="NagB/RpiA_transferase-like"/>
</dbReference>
<keyword evidence="5" id="KW-0460">Magnesium</keyword>
<dbReference type="AlphaFoldDB" id="A0A449BBB8"/>
<feature type="binding site" evidence="4">
    <location>
        <begin position="124"/>
        <end position="132"/>
    </location>
    <ligand>
        <name>ATP</name>
        <dbReference type="ChEBI" id="CHEBI:30616"/>
    </ligand>
</feature>
<dbReference type="PANTHER" id="PTHR23407">
    <property type="entry name" value="ATPASE INHIBITOR/5-FORMYLTETRAHYDROFOLATE CYCLO-LIGASE"/>
    <property type="match status" value="1"/>
</dbReference>
<dbReference type="Proteomes" id="UP000289841">
    <property type="component" value="Chromosome"/>
</dbReference>
<dbReference type="Pfam" id="PF01812">
    <property type="entry name" value="5-FTHF_cyc-lig"/>
    <property type="match status" value="1"/>
</dbReference>
<dbReference type="KEGG" id="aaxa:NCTC10138_00057"/>
<dbReference type="EMBL" id="LR215048">
    <property type="protein sequence ID" value="VEU79629.1"/>
    <property type="molecule type" value="Genomic_DNA"/>
</dbReference>
<feature type="binding site" evidence="4">
    <location>
        <begin position="3"/>
        <end position="7"/>
    </location>
    <ligand>
        <name>ATP</name>
        <dbReference type="ChEBI" id="CHEBI:30616"/>
    </ligand>
</feature>
<feature type="binding site" evidence="4">
    <location>
        <position position="54"/>
    </location>
    <ligand>
        <name>substrate</name>
    </ligand>
</feature>
<proteinExistence type="inferred from homology"/>
<dbReference type="EC" id="6.3.3.2" evidence="5"/>
<name>A0A449BBB8_HAPAX</name>
<dbReference type="GO" id="GO:0005524">
    <property type="term" value="F:ATP binding"/>
    <property type="evidence" value="ECO:0007669"/>
    <property type="project" value="UniProtKB-KW"/>
</dbReference>
<comment type="catalytic activity">
    <reaction evidence="5">
        <text>(6S)-5-formyl-5,6,7,8-tetrahydrofolate + ATP = (6R)-5,10-methenyltetrahydrofolate + ADP + phosphate</text>
        <dbReference type="Rhea" id="RHEA:10488"/>
        <dbReference type="ChEBI" id="CHEBI:30616"/>
        <dbReference type="ChEBI" id="CHEBI:43474"/>
        <dbReference type="ChEBI" id="CHEBI:57455"/>
        <dbReference type="ChEBI" id="CHEBI:57457"/>
        <dbReference type="ChEBI" id="CHEBI:456216"/>
        <dbReference type="EC" id="6.3.3.2"/>
    </reaction>
</comment>
<gene>
    <name evidence="6" type="ORF">NCTC10138_00057</name>
</gene>
<keyword evidence="7" id="KW-1185">Reference proteome</keyword>
<evidence type="ECO:0000256" key="3">
    <source>
        <dbReference type="ARBA" id="ARBA00022840"/>
    </source>
</evidence>
<organism evidence="6 7">
    <name type="scientific">Haploplasma axanthum</name>
    <name type="common">Acholeplasma axanthum</name>
    <dbReference type="NCBI Taxonomy" id="29552"/>
    <lineage>
        <taxon>Bacteria</taxon>
        <taxon>Bacillati</taxon>
        <taxon>Mycoplasmatota</taxon>
        <taxon>Mollicutes</taxon>
        <taxon>Acholeplasmatales</taxon>
        <taxon>Acholeplasmataceae</taxon>
        <taxon>Haploplasma</taxon>
    </lineage>
</organism>
<keyword evidence="6" id="KW-0436">Ligase</keyword>
<dbReference type="OrthoDB" id="9801938at2"/>
<evidence type="ECO:0000256" key="5">
    <source>
        <dbReference type="RuleBase" id="RU361279"/>
    </source>
</evidence>
<accession>A0A449BBB8</accession>
<evidence type="ECO:0000313" key="6">
    <source>
        <dbReference type="EMBL" id="VEU79629.1"/>
    </source>
</evidence>
<evidence type="ECO:0000313" key="7">
    <source>
        <dbReference type="Proteomes" id="UP000289841"/>
    </source>
</evidence>
<keyword evidence="3 4" id="KW-0067">ATP-binding</keyword>
<dbReference type="InterPro" id="IPR002698">
    <property type="entry name" value="FTHF_cligase"/>
</dbReference>
<evidence type="ECO:0000256" key="1">
    <source>
        <dbReference type="ARBA" id="ARBA00010638"/>
    </source>
</evidence>
<keyword evidence="5" id="KW-0479">Metal-binding</keyword>
<dbReference type="RefSeq" id="WP_026390535.1">
    <property type="nucleotide sequence ID" value="NZ_LR215048.1"/>
</dbReference>
<protein>
    <recommendedName>
        <fullName evidence="5">5-formyltetrahydrofolate cyclo-ligase</fullName>
        <ecNumber evidence="5">6.3.3.2</ecNumber>
    </recommendedName>
</protein>
<sequence length="171" mass="20134">MNKKEARTLAINHRDNLDFGIRIIKSKIIIQKIEKDIRYRTAKIIGVYAPFGSEVDISTLKHQYAKFAYPRIKEDKMEFVIVDEKTKWIISKFGIKEPKNGKIVDKEIDLLIISCLAKNKNNYRLGYGKGFYDKFIKEYQPKIKIGVLFDNYELNFNEDLWDIALDDYISN</sequence>
<dbReference type="STRING" id="1278311.GCA_000428705_01006"/>
<keyword evidence="2 4" id="KW-0547">Nucleotide-binding</keyword>
<dbReference type="SUPFAM" id="SSF100950">
    <property type="entry name" value="NagB/RpiA/CoA transferase-like"/>
    <property type="match status" value="1"/>
</dbReference>
<dbReference type="GO" id="GO:0009396">
    <property type="term" value="P:folic acid-containing compound biosynthetic process"/>
    <property type="evidence" value="ECO:0007669"/>
    <property type="project" value="TreeGrafter"/>
</dbReference>
<dbReference type="GO" id="GO:0035999">
    <property type="term" value="P:tetrahydrofolate interconversion"/>
    <property type="evidence" value="ECO:0007669"/>
    <property type="project" value="TreeGrafter"/>
</dbReference>
<dbReference type="NCBIfam" id="TIGR02727">
    <property type="entry name" value="MTHFS_bact"/>
    <property type="match status" value="1"/>
</dbReference>
<evidence type="ECO:0000256" key="4">
    <source>
        <dbReference type="PIRSR" id="PIRSR006806-1"/>
    </source>
</evidence>
<dbReference type="PANTHER" id="PTHR23407:SF1">
    <property type="entry name" value="5-FORMYLTETRAHYDROFOLATE CYCLO-LIGASE"/>
    <property type="match status" value="1"/>
</dbReference>
<comment type="cofactor">
    <cofactor evidence="5">
        <name>Mg(2+)</name>
        <dbReference type="ChEBI" id="CHEBI:18420"/>
    </cofactor>
</comment>